<keyword evidence="1" id="KW-1133">Transmembrane helix</keyword>
<keyword evidence="1" id="KW-0472">Membrane</keyword>
<gene>
    <name evidence="2" type="ORF">DSM112329_04109</name>
</gene>
<evidence type="ECO:0000313" key="2">
    <source>
        <dbReference type="EMBL" id="XAY07228.1"/>
    </source>
</evidence>
<dbReference type="EMBL" id="CP114014">
    <property type="protein sequence ID" value="XAY07228.1"/>
    <property type="molecule type" value="Genomic_DNA"/>
</dbReference>
<dbReference type="KEGG" id="parq:DSM112329_04109"/>
<protein>
    <submittedName>
        <fullName evidence="2">Uncharacterized protein</fullName>
    </submittedName>
</protein>
<accession>A0AAU7B012</accession>
<dbReference type="RefSeq" id="WP_354698431.1">
    <property type="nucleotide sequence ID" value="NZ_CP114014.1"/>
</dbReference>
<feature type="transmembrane region" description="Helical" evidence="1">
    <location>
        <begin position="20"/>
        <end position="42"/>
    </location>
</feature>
<keyword evidence="1" id="KW-0812">Transmembrane</keyword>
<evidence type="ECO:0000256" key="1">
    <source>
        <dbReference type="SAM" id="Phobius"/>
    </source>
</evidence>
<reference evidence="2" key="1">
    <citation type="submission" date="2022-12" db="EMBL/GenBank/DDBJ databases">
        <title>Paraconexibacter alkalitolerans sp. nov. and Baekduia alba sp. nov., isolated from soil and emended description of the genera Paraconexibacter (Chun et al., 2020) and Baekduia (An et al., 2020).</title>
        <authorList>
            <person name="Vieira S."/>
            <person name="Huber K.J."/>
            <person name="Geppert A."/>
            <person name="Wolf J."/>
            <person name="Neumann-Schaal M."/>
            <person name="Muesken M."/>
            <person name="Overmann J."/>
        </authorList>
    </citation>
    <scope>NUCLEOTIDE SEQUENCE</scope>
    <source>
        <strain evidence="2">AEG42_29</strain>
    </source>
</reference>
<name>A0AAU7B012_9ACTN</name>
<dbReference type="AlphaFoldDB" id="A0AAU7B012"/>
<proteinExistence type="predicted"/>
<organism evidence="2">
    <name type="scientific">Paraconexibacter sp. AEG42_29</name>
    <dbReference type="NCBI Taxonomy" id="2997339"/>
    <lineage>
        <taxon>Bacteria</taxon>
        <taxon>Bacillati</taxon>
        <taxon>Actinomycetota</taxon>
        <taxon>Thermoleophilia</taxon>
        <taxon>Solirubrobacterales</taxon>
        <taxon>Paraconexibacteraceae</taxon>
        <taxon>Paraconexibacter</taxon>
    </lineage>
</organism>
<sequence>MSLALTLALTATRSTLGLVIVFFVVFPALAHVLIGVAVAQVLGEKEANENYRQGLTED</sequence>